<dbReference type="Pfam" id="PF01979">
    <property type="entry name" value="Amidohydro_1"/>
    <property type="match status" value="1"/>
</dbReference>
<reference evidence="2" key="1">
    <citation type="submission" date="2019-06" db="EMBL/GenBank/DDBJ databases">
        <authorList>
            <person name="Murdoch R.W."/>
            <person name="Fathepure B."/>
        </authorList>
    </citation>
    <scope>NUCLEOTIDE SEQUENCE</scope>
</reference>
<proteinExistence type="predicted"/>
<dbReference type="InterPro" id="IPR011059">
    <property type="entry name" value="Metal-dep_hydrolase_composite"/>
</dbReference>
<dbReference type="InterPro" id="IPR006680">
    <property type="entry name" value="Amidohydro-rel"/>
</dbReference>
<accession>A0A5B8RI44</accession>
<dbReference type="Gene3D" id="3.20.20.140">
    <property type="entry name" value="Metal-dependent hydrolases"/>
    <property type="match status" value="1"/>
</dbReference>
<dbReference type="InterPro" id="IPR057744">
    <property type="entry name" value="OTAase-like"/>
</dbReference>
<feature type="domain" description="Amidohydrolase-related" evidence="1">
    <location>
        <begin position="56"/>
        <end position="409"/>
    </location>
</feature>
<dbReference type="CDD" id="cd01299">
    <property type="entry name" value="Met_dep_hydrolase_A"/>
    <property type="match status" value="1"/>
</dbReference>
<dbReference type="Gene3D" id="2.30.40.10">
    <property type="entry name" value="Urease, subunit C, domain 1"/>
    <property type="match status" value="1"/>
</dbReference>
<dbReference type="EC" id="3.5.2.7" evidence="2"/>
<dbReference type="SUPFAM" id="SSF51338">
    <property type="entry name" value="Composite domain of metallo-dependent hydrolases"/>
    <property type="match status" value="1"/>
</dbReference>
<dbReference type="SUPFAM" id="SSF51556">
    <property type="entry name" value="Metallo-dependent hydrolases"/>
    <property type="match status" value="1"/>
</dbReference>
<evidence type="ECO:0000313" key="2">
    <source>
        <dbReference type="EMBL" id="QEA07713.1"/>
    </source>
</evidence>
<dbReference type="InterPro" id="IPR051781">
    <property type="entry name" value="Metallo-dep_Hydrolase"/>
</dbReference>
<gene>
    <name evidence="2" type="primary">hutI</name>
    <name evidence="2" type="ORF">KBTEX_04074</name>
</gene>
<dbReference type="AlphaFoldDB" id="A0A5B8RI44"/>
<sequence length="425" mass="45947">MSETLFTNVNVLDSTGSQPYAGEVLVRDNRIAEVAAGSGQIKAPAATVVNGSGATLMSGLCDAHTHLSWIDQAGLDKIGIMPVEEHILAAAGSAKTYLDSGYTMCCGAAAAKPRLDVVIRDAINSAQIPGPRYLANGPEISTIGGLGDVNPSHINAYSFVEMINGPEEMRRAVRMLLKEGVDQIKLNLSGENITGNVMAEETTMSDEEAEMAVREARRKPGVRVCAHARSNESIRMCLRLGVDIIYHASFVDEETLDMLEEARDRIFVAPGIGWLVQTAYGAGDWGLTPEIAADLGYVRELEAAIDSMKRMIERGVKVLPGGDYGFAWTPHGTYAKDLEYFVDLLGLSPMDTLVAATRLGGEIMKQPDELGQVRPGFLADLILVDGDPLKDIRILQDHDRLLAIMKDGQFHKAPSARMSHQQEVA</sequence>
<protein>
    <submittedName>
        <fullName evidence="2">Imidazolonepropionase</fullName>
        <ecNumber evidence="2">3.5.2.7</ecNumber>
    </submittedName>
</protein>
<dbReference type="InterPro" id="IPR032466">
    <property type="entry name" value="Metal_Hydrolase"/>
</dbReference>
<evidence type="ECO:0000259" key="1">
    <source>
        <dbReference type="Pfam" id="PF01979"/>
    </source>
</evidence>
<dbReference type="PANTHER" id="PTHR43135">
    <property type="entry name" value="ALPHA-D-RIBOSE 1-METHYLPHOSPHONATE 5-TRIPHOSPHATE DIPHOSPHATASE"/>
    <property type="match status" value="1"/>
</dbReference>
<name>A0A5B8RI44_9ZZZZ</name>
<keyword evidence="2" id="KW-0378">Hydrolase</keyword>
<organism evidence="2">
    <name type="scientific">uncultured organism</name>
    <dbReference type="NCBI Taxonomy" id="155900"/>
    <lineage>
        <taxon>unclassified sequences</taxon>
        <taxon>environmental samples</taxon>
    </lineage>
</organism>
<dbReference type="EMBL" id="MN079336">
    <property type="protein sequence ID" value="QEA07713.1"/>
    <property type="molecule type" value="Genomic_DNA"/>
</dbReference>
<dbReference type="PANTHER" id="PTHR43135:SF3">
    <property type="entry name" value="ALPHA-D-RIBOSE 1-METHYLPHOSPHONATE 5-TRIPHOSPHATE DIPHOSPHATASE"/>
    <property type="match status" value="1"/>
</dbReference>
<dbReference type="GO" id="GO:0050480">
    <property type="term" value="F:imidazolonepropionase activity"/>
    <property type="evidence" value="ECO:0007669"/>
    <property type="project" value="UniProtKB-EC"/>
</dbReference>